<dbReference type="EMBL" id="GBRH01159334">
    <property type="protein sequence ID" value="JAE38562.1"/>
    <property type="molecule type" value="Transcribed_RNA"/>
</dbReference>
<reference evidence="1" key="2">
    <citation type="journal article" date="2015" name="Data Brief">
        <title>Shoot transcriptome of the giant reed, Arundo donax.</title>
        <authorList>
            <person name="Barrero R.A."/>
            <person name="Guerrero F.D."/>
            <person name="Moolhuijzen P."/>
            <person name="Goolsby J.A."/>
            <person name="Tidwell J."/>
            <person name="Bellgard S.E."/>
            <person name="Bellgard M.I."/>
        </authorList>
    </citation>
    <scope>NUCLEOTIDE SEQUENCE</scope>
    <source>
        <tissue evidence="1">Shoot tissue taken approximately 20 cm above the soil surface</tissue>
    </source>
</reference>
<evidence type="ECO:0000313" key="1">
    <source>
        <dbReference type="EMBL" id="JAE38562.1"/>
    </source>
</evidence>
<proteinExistence type="predicted"/>
<reference evidence="1" key="1">
    <citation type="submission" date="2014-09" db="EMBL/GenBank/DDBJ databases">
        <authorList>
            <person name="Magalhaes I.L.F."/>
            <person name="Oliveira U."/>
            <person name="Santos F.R."/>
            <person name="Vidigal T.H.D.A."/>
            <person name="Brescovit A.D."/>
            <person name="Santos A.J."/>
        </authorList>
    </citation>
    <scope>NUCLEOTIDE SEQUENCE</scope>
    <source>
        <tissue evidence="1">Shoot tissue taken approximately 20 cm above the soil surface</tissue>
    </source>
</reference>
<organism evidence="1">
    <name type="scientific">Arundo donax</name>
    <name type="common">Giant reed</name>
    <name type="synonym">Donax arundinaceus</name>
    <dbReference type="NCBI Taxonomy" id="35708"/>
    <lineage>
        <taxon>Eukaryota</taxon>
        <taxon>Viridiplantae</taxon>
        <taxon>Streptophyta</taxon>
        <taxon>Embryophyta</taxon>
        <taxon>Tracheophyta</taxon>
        <taxon>Spermatophyta</taxon>
        <taxon>Magnoliopsida</taxon>
        <taxon>Liliopsida</taxon>
        <taxon>Poales</taxon>
        <taxon>Poaceae</taxon>
        <taxon>PACMAD clade</taxon>
        <taxon>Arundinoideae</taxon>
        <taxon>Arundineae</taxon>
        <taxon>Arundo</taxon>
    </lineage>
</organism>
<accession>A0A0A9HPB2</accession>
<protein>
    <submittedName>
        <fullName evidence="1">Uncharacterized protein</fullName>
    </submittedName>
</protein>
<sequence length="32" mass="3641">MVNSSRQEIQGIQNSKGNSQLLLPHVNIQIMY</sequence>
<name>A0A0A9HPB2_ARUDO</name>
<dbReference type="AlphaFoldDB" id="A0A0A9HPB2"/>